<keyword evidence="1" id="KW-0812">Transmembrane</keyword>
<feature type="transmembrane region" description="Helical" evidence="1">
    <location>
        <begin position="114"/>
        <end position="132"/>
    </location>
</feature>
<name>A0AA95HAS5_9GAMM</name>
<gene>
    <name evidence="2" type="ORF">QJT80_03675</name>
</gene>
<evidence type="ECO:0000313" key="2">
    <source>
        <dbReference type="EMBL" id="WGZ91579.1"/>
    </source>
</evidence>
<feature type="transmembrane region" description="Helical" evidence="1">
    <location>
        <begin position="374"/>
        <end position="392"/>
    </location>
</feature>
<protein>
    <submittedName>
        <fullName evidence="2">Uncharacterized protein</fullName>
    </submittedName>
</protein>
<dbReference type="KEGG" id="tdu:QJT80_03675"/>
<feature type="transmembrane region" description="Helical" evidence="1">
    <location>
        <begin position="53"/>
        <end position="73"/>
    </location>
</feature>
<reference evidence="2" key="2">
    <citation type="submission" date="2023-04" db="EMBL/GenBank/DDBJ databases">
        <authorList>
            <person name="Beletskiy A.V."/>
            <person name="Mardanov A.V."/>
            <person name="Ravin N.V."/>
        </authorList>
    </citation>
    <scope>NUCLEOTIDE SEQUENCE</scope>
    <source>
        <strain evidence="2">GKL-01</strain>
    </source>
</reference>
<dbReference type="AlphaFoldDB" id="A0AA95HAS5"/>
<feature type="transmembrane region" description="Helical" evidence="1">
    <location>
        <begin position="85"/>
        <end position="102"/>
    </location>
</feature>
<dbReference type="Proteomes" id="UP001300672">
    <property type="component" value="Chromosome"/>
</dbReference>
<dbReference type="GO" id="GO:0016020">
    <property type="term" value="C:membrane"/>
    <property type="evidence" value="ECO:0007669"/>
    <property type="project" value="UniProtKB-SubCell"/>
</dbReference>
<dbReference type="PANTHER" id="PTHR37422:SF13">
    <property type="entry name" value="LIPOPOLYSACCHARIDE BIOSYNTHESIS PROTEIN PA4999-RELATED"/>
    <property type="match status" value="1"/>
</dbReference>
<evidence type="ECO:0000256" key="1">
    <source>
        <dbReference type="SAM" id="Phobius"/>
    </source>
</evidence>
<feature type="transmembrane region" description="Helical" evidence="1">
    <location>
        <begin position="175"/>
        <end position="193"/>
    </location>
</feature>
<dbReference type="PANTHER" id="PTHR37422">
    <property type="entry name" value="TEICHURONIC ACID BIOSYNTHESIS PROTEIN TUAE"/>
    <property type="match status" value="1"/>
</dbReference>
<sequence length="442" mass="50699">MIRVLAILFVISIFIPVEFYTMVGTVRVEPYRIILGISLLYAIFNFRQVLEQANLVDVLLTALLLLVFASIWYNHDLAQAVKSTGIYAIETLGAFYLARLFITTPERFYKINQAFIIILASLTLFSAYEAFFQHRFLHELAKIITGHDSLDFRLYMHYYIRNGIMRATSLFEHPILYGSLLAFFFPFAFLLFYRTRSLWAGLNVGALLASMALTLSSAPLLALIFQSGIAVLVRFWDSARRLWIALFFAGLAGALIIQAVSNRGFFGILISYLTFNPNTGYFRMLQWEHTMDDIAESPVVGIGLIGPGLHDWSRPYWISTWFGNSIDSFWLLIALQHGLFAAFVLLLASLYAAFNTLNLLRYHHDKTRWMVTAWLLSFFSLILIGFTVDYFGKLQPMFFFALGMSGWARYYHLWNQQSAYNFAQPYSLKTTHEPTTPSETPV</sequence>
<dbReference type="EMBL" id="CP124755">
    <property type="protein sequence ID" value="WGZ91579.1"/>
    <property type="molecule type" value="Genomic_DNA"/>
</dbReference>
<feature type="transmembrane region" description="Helical" evidence="1">
    <location>
        <begin position="29"/>
        <end position="46"/>
    </location>
</feature>
<organism evidence="2">
    <name type="scientific">Candidatus Thiocaldithrix dubininis</name>
    <dbReference type="NCBI Taxonomy" id="3080823"/>
    <lineage>
        <taxon>Bacteria</taxon>
        <taxon>Pseudomonadati</taxon>
        <taxon>Pseudomonadota</taxon>
        <taxon>Gammaproteobacteria</taxon>
        <taxon>Thiotrichales</taxon>
        <taxon>Thiotrichaceae</taxon>
        <taxon>Candidatus Thiocaldithrix</taxon>
    </lineage>
</organism>
<proteinExistence type="predicted"/>
<feature type="transmembrane region" description="Helical" evidence="1">
    <location>
        <begin position="242"/>
        <end position="260"/>
    </location>
</feature>
<dbReference type="InterPro" id="IPR051533">
    <property type="entry name" value="WaaL-like"/>
</dbReference>
<keyword evidence="1" id="KW-1133">Transmembrane helix</keyword>
<accession>A0AA95HAS5</accession>
<reference evidence="2" key="1">
    <citation type="journal article" date="2023" name="Int. J. Mol. Sci.">
        <title>Metagenomics Revealed a New Genus 'Candidatus Thiocaldithrix dubininis' gen. nov., sp. nov. and a New Species 'Candidatus Thiothrix putei' sp. nov. in the Family Thiotrichaceae, Some Members of Which Have Traits of Both Na+- and H+-Motive Energetics.</title>
        <authorList>
            <person name="Ravin N.V."/>
            <person name="Muntyan M.S."/>
            <person name="Smolyakov D.D."/>
            <person name="Rudenko T.S."/>
            <person name="Beletsky A.V."/>
            <person name="Mardanov A.V."/>
            <person name="Grabovich M.Y."/>
        </authorList>
    </citation>
    <scope>NUCLEOTIDE SEQUENCE</scope>
    <source>
        <strain evidence="2">GKL-01</strain>
    </source>
</reference>
<keyword evidence="1" id="KW-0472">Membrane</keyword>
<feature type="transmembrane region" description="Helical" evidence="1">
    <location>
        <begin position="205"/>
        <end position="236"/>
    </location>
</feature>
<feature type="transmembrane region" description="Helical" evidence="1">
    <location>
        <begin position="329"/>
        <end position="354"/>
    </location>
</feature>